<keyword evidence="2" id="KW-1185">Reference proteome</keyword>
<protein>
    <submittedName>
        <fullName evidence="1">Uncharacterized protein</fullName>
    </submittedName>
</protein>
<accession>A0AAJ5T8L3</accession>
<gene>
    <name evidence="1" type="ORF">BSTAB16_6936</name>
</gene>
<dbReference type="Proteomes" id="UP000268684">
    <property type="component" value="Chromosome III"/>
</dbReference>
<organism evidence="1 2">
    <name type="scientific">Burkholderia stabilis</name>
    <dbReference type="NCBI Taxonomy" id="95485"/>
    <lineage>
        <taxon>Bacteria</taxon>
        <taxon>Pseudomonadati</taxon>
        <taxon>Pseudomonadota</taxon>
        <taxon>Betaproteobacteria</taxon>
        <taxon>Burkholderiales</taxon>
        <taxon>Burkholderiaceae</taxon>
        <taxon>Burkholderia</taxon>
        <taxon>Burkholderia cepacia complex</taxon>
    </lineage>
</organism>
<evidence type="ECO:0000313" key="2">
    <source>
        <dbReference type="Proteomes" id="UP000268684"/>
    </source>
</evidence>
<proteinExistence type="predicted"/>
<reference evidence="1 2" key="1">
    <citation type="submission" date="2017-11" db="EMBL/GenBank/DDBJ databases">
        <authorList>
            <person name="Seth-Smith MB H."/>
        </authorList>
    </citation>
    <scope>NUCLEOTIDE SEQUENCE [LARGE SCALE GENOMIC DNA]</scope>
    <source>
        <strain evidence="1">E</strain>
    </source>
</reference>
<sequence>MANSKDPDGVLGMLERLTGRSPCPNSLRLTLIKYLREGELFEDGRNTEPKRLGKR</sequence>
<dbReference type="AlphaFoldDB" id="A0AAJ5T8L3"/>
<dbReference type="EMBL" id="LR025744">
    <property type="protein sequence ID" value="VBB16729.1"/>
    <property type="molecule type" value="Genomic_DNA"/>
</dbReference>
<evidence type="ECO:0000313" key="1">
    <source>
        <dbReference type="EMBL" id="VBB16729.1"/>
    </source>
</evidence>
<name>A0AAJ5T8L3_9BURK</name>